<comment type="caution">
    <text evidence="1">The sequence shown here is derived from an EMBL/GenBank/DDBJ whole genome shotgun (WGS) entry which is preliminary data.</text>
</comment>
<dbReference type="EMBL" id="ADXJ01000934">
    <property type="protein sequence ID" value="EFR99065.1"/>
    <property type="molecule type" value="Genomic_DNA"/>
</dbReference>
<dbReference type="GO" id="GO:0008168">
    <property type="term" value="F:methyltransferase activity"/>
    <property type="evidence" value="ECO:0007669"/>
    <property type="project" value="UniProtKB-KW"/>
</dbReference>
<keyword evidence="1" id="KW-0489">Methyltransferase</keyword>
<name>E3ZTI4_LISSE</name>
<organism evidence="1">
    <name type="scientific">Listeria seeligeri FSL N1-067</name>
    <dbReference type="NCBI Taxonomy" id="702453"/>
    <lineage>
        <taxon>Bacteria</taxon>
        <taxon>Bacillati</taxon>
        <taxon>Bacillota</taxon>
        <taxon>Bacilli</taxon>
        <taxon>Bacillales</taxon>
        <taxon>Listeriaceae</taxon>
        <taxon>Listeria</taxon>
    </lineage>
</organism>
<proteinExistence type="predicted"/>
<dbReference type="Proteomes" id="UP000004302">
    <property type="component" value="Chromosome"/>
</dbReference>
<reference evidence="1" key="1">
    <citation type="journal article" date="2010" name="Microbiol. Resour. Announc.">
        <title>Comparative genomics of the bacterial genus Listeria: Genome evolution is characterized by limited gene acquisition and limited gene loss.</title>
        <authorList>
            <person name="den Bakker H.C."/>
            <person name="Cummings C.A."/>
            <person name="Ferreira V."/>
            <person name="Vatta P."/>
            <person name="Orsi R.H."/>
            <person name="Degoricija L."/>
            <person name="Barker M."/>
            <person name="Petrauskene O."/>
            <person name="Furtado M.R."/>
            <person name="Wiedmann M."/>
        </authorList>
    </citation>
    <scope>NUCLEOTIDE SEQUENCE [LARGE SCALE GENOMIC DNA]</scope>
    <source>
        <strain evidence="1">FSL N1-067</strain>
    </source>
</reference>
<dbReference type="Gene3D" id="3.90.1150.10">
    <property type="entry name" value="Aspartate Aminotransferase, domain 1"/>
    <property type="match status" value="1"/>
</dbReference>
<gene>
    <name evidence="1" type="ORF">NT03LS_2848</name>
</gene>
<dbReference type="AlphaFoldDB" id="E3ZTI4"/>
<feature type="non-terminal residue" evidence="1">
    <location>
        <position position="1"/>
    </location>
</feature>
<protein>
    <submittedName>
        <fullName evidence="1">Serine hydroxymethyltransferase</fullName>
    </submittedName>
</protein>
<dbReference type="InterPro" id="IPR015422">
    <property type="entry name" value="PyrdxlP-dep_Trfase_small"/>
</dbReference>
<evidence type="ECO:0000313" key="1">
    <source>
        <dbReference type="EMBL" id="EFR99065.1"/>
    </source>
</evidence>
<dbReference type="HOGENOM" id="CLU_3209457_0_0_9"/>
<sequence>EVAIEKVGVLISEVLHNLENEEVLADVKARVATLTNEYPLYPSL</sequence>
<keyword evidence="1" id="KW-0808">Transferase</keyword>
<accession>E3ZTI4</accession>
<dbReference type="GO" id="GO:0032259">
    <property type="term" value="P:methylation"/>
    <property type="evidence" value="ECO:0007669"/>
    <property type="project" value="UniProtKB-KW"/>
</dbReference>